<dbReference type="EMBL" id="CDMY01000113">
    <property type="protein sequence ID" value="CEL92798.1"/>
    <property type="molecule type" value="Genomic_DNA"/>
</dbReference>
<dbReference type="InParanoid" id="A0A0G4EAV6"/>
<dbReference type="VEuPathDB" id="CryptoDB:Vbra_20105"/>
<feature type="region of interest" description="Disordered" evidence="1">
    <location>
        <begin position="1"/>
        <end position="44"/>
    </location>
</feature>
<sequence>MADSTKKSAPQKSLTRVDEVSDEGDDHPEHESTVSPAGEPITHSKSAALTVQSSRGHLSASHSDIDIIGVSSSGAQRMTTKEEIDEMLAKTRQRITSFKAKREERAARLSSLKQDFMQLKRQMVQLSRDQQHAVYCATRQLGMYDS</sequence>
<evidence type="ECO:0000256" key="1">
    <source>
        <dbReference type="SAM" id="MobiDB-lite"/>
    </source>
</evidence>
<organism evidence="2 3">
    <name type="scientific">Vitrella brassicaformis (strain CCMP3155)</name>
    <dbReference type="NCBI Taxonomy" id="1169540"/>
    <lineage>
        <taxon>Eukaryota</taxon>
        <taxon>Sar</taxon>
        <taxon>Alveolata</taxon>
        <taxon>Colpodellida</taxon>
        <taxon>Vitrellaceae</taxon>
        <taxon>Vitrella</taxon>
    </lineage>
</organism>
<accession>A0A0G4EAV6</accession>
<reference evidence="2 3" key="1">
    <citation type="submission" date="2014-11" db="EMBL/GenBank/DDBJ databases">
        <authorList>
            <person name="Zhu J."/>
            <person name="Qi W."/>
            <person name="Song R."/>
        </authorList>
    </citation>
    <scope>NUCLEOTIDE SEQUENCE [LARGE SCALE GENOMIC DNA]</scope>
</reference>
<dbReference type="AlphaFoldDB" id="A0A0G4EAV6"/>
<protein>
    <submittedName>
        <fullName evidence="2">Uncharacterized protein</fullName>
    </submittedName>
</protein>
<gene>
    <name evidence="2" type="ORF">Vbra_20105</name>
</gene>
<keyword evidence="3" id="KW-1185">Reference proteome</keyword>
<dbReference type="Proteomes" id="UP000041254">
    <property type="component" value="Unassembled WGS sequence"/>
</dbReference>
<evidence type="ECO:0000313" key="2">
    <source>
        <dbReference type="EMBL" id="CEL92798.1"/>
    </source>
</evidence>
<name>A0A0G4EAV6_VITBC</name>
<proteinExistence type="predicted"/>
<evidence type="ECO:0000313" key="3">
    <source>
        <dbReference type="Proteomes" id="UP000041254"/>
    </source>
</evidence>